<dbReference type="EC" id="2.3.1.47" evidence="4"/>
<dbReference type="InterPro" id="IPR015424">
    <property type="entry name" value="PyrdxlP-dep_Trfase"/>
</dbReference>
<reference evidence="4" key="1">
    <citation type="submission" date="2019-08" db="EMBL/GenBank/DDBJ databases">
        <authorList>
            <person name="Kucharzyk K."/>
            <person name="Murdoch R.W."/>
            <person name="Higgins S."/>
            <person name="Loffler F."/>
        </authorList>
    </citation>
    <scope>NUCLEOTIDE SEQUENCE</scope>
</reference>
<dbReference type="PANTHER" id="PTHR13693">
    <property type="entry name" value="CLASS II AMINOTRANSFERASE/8-AMINO-7-OXONONANOATE SYNTHASE"/>
    <property type="match status" value="1"/>
</dbReference>
<feature type="domain" description="Aminotransferase class I/classII large" evidence="3">
    <location>
        <begin position="1"/>
        <end position="77"/>
    </location>
</feature>
<organism evidence="4">
    <name type="scientific">bioreactor metagenome</name>
    <dbReference type="NCBI Taxonomy" id="1076179"/>
    <lineage>
        <taxon>unclassified sequences</taxon>
        <taxon>metagenomes</taxon>
        <taxon>ecological metagenomes</taxon>
    </lineage>
</organism>
<keyword evidence="2 4" id="KW-0808">Transferase</keyword>
<dbReference type="InterPro" id="IPR050087">
    <property type="entry name" value="AON_synthase_class-II"/>
</dbReference>
<evidence type="ECO:0000256" key="1">
    <source>
        <dbReference type="ARBA" id="ARBA00001933"/>
    </source>
</evidence>
<comment type="caution">
    <text evidence="4">The sequence shown here is derived from an EMBL/GenBank/DDBJ whole genome shotgun (WGS) entry which is preliminary data.</text>
</comment>
<sequence>MRKILNEAGIPLVEGETPIIPIMVGEASLASEIAGALAEKGLLISAIRPPTVAQGQSRLRLTVTAAHTEEQLTHAADLVIEVWQEAKRKRA</sequence>
<name>A0A644YBV6_9ZZZZ</name>
<dbReference type="Gene3D" id="3.90.1150.10">
    <property type="entry name" value="Aspartate Aminotransferase, domain 1"/>
    <property type="match status" value="1"/>
</dbReference>
<dbReference type="SUPFAM" id="SSF53383">
    <property type="entry name" value="PLP-dependent transferases"/>
    <property type="match status" value="1"/>
</dbReference>
<gene>
    <name evidence="4" type="primary">bioF_12</name>
    <name evidence="4" type="ORF">SDC9_70510</name>
</gene>
<dbReference type="EMBL" id="VSSQ01004170">
    <property type="protein sequence ID" value="MPM24033.1"/>
    <property type="molecule type" value="Genomic_DNA"/>
</dbReference>
<evidence type="ECO:0000259" key="3">
    <source>
        <dbReference type="Pfam" id="PF00155"/>
    </source>
</evidence>
<comment type="cofactor">
    <cofactor evidence="1">
        <name>pyridoxal 5'-phosphate</name>
        <dbReference type="ChEBI" id="CHEBI:597326"/>
    </cofactor>
</comment>
<proteinExistence type="predicted"/>
<dbReference type="GO" id="GO:0008710">
    <property type="term" value="F:8-amino-7-oxononanoate synthase activity"/>
    <property type="evidence" value="ECO:0007669"/>
    <property type="project" value="UniProtKB-EC"/>
</dbReference>
<dbReference type="InterPro" id="IPR004839">
    <property type="entry name" value="Aminotransferase_I/II_large"/>
</dbReference>
<keyword evidence="4" id="KW-0012">Acyltransferase</keyword>
<dbReference type="AlphaFoldDB" id="A0A644YBV6"/>
<accession>A0A644YBV6</accession>
<evidence type="ECO:0000313" key="4">
    <source>
        <dbReference type="EMBL" id="MPM24033.1"/>
    </source>
</evidence>
<dbReference type="InterPro" id="IPR015422">
    <property type="entry name" value="PyrdxlP-dep_Trfase_small"/>
</dbReference>
<dbReference type="GO" id="GO:0030170">
    <property type="term" value="F:pyridoxal phosphate binding"/>
    <property type="evidence" value="ECO:0007669"/>
    <property type="project" value="InterPro"/>
</dbReference>
<protein>
    <submittedName>
        <fullName evidence="4">8-amino-7-oxononanoate synthase</fullName>
        <ecNumber evidence="4">2.3.1.47</ecNumber>
    </submittedName>
</protein>
<dbReference type="Pfam" id="PF00155">
    <property type="entry name" value="Aminotran_1_2"/>
    <property type="match status" value="1"/>
</dbReference>
<evidence type="ECO:0000256" key="2">
    <source>
        <dbReference type="ARBA" id="ARBA00022679"/>
    </source>
</evidence>